<comment type="caution">
    <text evidence="13">The sequence shown here is derived from an EMBL/GenBank/DDBJ whole genome shotgun (WGS) entry which is preliminary data.</text>
</comment>
<evidence type="ECO:0000313" key="14">
    <source>
        <dbReference type="Proteomes" id="UP000774326"/>
    </source>
</evidence>
<dbReference type="GO" id="GO:0017119">
    <property type="term" value="C:Golgi transport complex"/>
    <property type="evidence" value="ECO:0007669"/>
    <property type="project" value="TreeGrafter"/>
</dbReference>
<evidence type="ECO:0000259" key="11">
    <source>
        <dbReference type="Pfam" id="PF04136"/>
    </source>
</evidence>
<dbReference type="GO" id="GO:0006891">
    <property type="term" value="P:intra-Golgi vesicle-mediated transport"/>
    <property type="evidence" value="ECO:0007669"/>
    <property type="project" value="TreeGrafter"/>
</dbReference>
<feature type="coiled-coil region" evidence="9">
    <location>
        <begin position="175"/>
        <end position="202"/>
    </location>
</feature>
<evidence type="ECO:0000259" key="12">
    <source>
        <dbReference type="Pfam" id="PF20671"/>
    </source>
</evidence>
<dbReference type="PANTHER" id="PTHR13302:SF8">
    <property type="entry name" value="CONSERVED OLIGOMERIC GOLGI COMPLEX SUBUNIT 3"/>
    <property type="match status" value="1"/>
</dbReference>
<feature type="domain" description="Conserved oligomeric Golgi complex subunit 3 N-terminal" evidence="11">
    <location>
        <begin position="130"/>
        <end position="272"/>
    </location>
</feature>
<dbReference type="Pfam" id="PF04136">
    <property type="entry name" value="COG3_N"/>
    <property type="match status" value="1"/>
</dbReference>
<dbReference type="GO" id="GO:0007030">
    <property type="term" value="P:Golgi organization"/>
    <property type="evidence" value="ECO:0007669"/>
    <property type="project" value="TreeGrafter"/>
</dbReference>
<evidence type="ECO:0000256" key="8">
    <source>
        <dbReference type="ARBA" id="ARBA00031339"/>
    </source>
</evidence>
<dbReference type="EMBL" id="JAEUBG010002063">
    <property type="protein sequence ID" value="KAH3685265.1"/>
    <property type="molecule type" value="Genomic_DNA"/>
</dbReference>
<dbReference type="GO" id="GO:0005801">
    <property type="term" value="C:cis-Golgi network"/>
    <property type="evidence" value="ECO:0007669"/>
    <property type="project" value="InterPro"/>
</dbReference>
<keyword evidence="5" id="KW-0653">Protein transport</keyword>
<evidence type="ECO:0000256" key="9">
    <source>
        <dbReference type="SAM" id="Coils"/>
    </source>
</evidence>
<dbReference type="PANTHER" id="PTHR13302">
    <property type="entry name" value="CONSERVED OLIGOMERIC GOLGI COMPLEX COMPONENT 3"/>
    <property type="match status" value="1"/>
</dbReference>
<evidence type="ECO:0000313" key="13">
    <source>
        <dbReference type="EMBL" id="KAH3685265.1"/>
    </source>
</evidence>
<keyword evidence="4" id="KW-0813">Transport</keyword>
<evidence type="ECO:0000256" key="6">
    <source>
        <dbReference type="ARBA" id="ARBA00023034"/>
    </source>
</evidence>
<feature type="region of interest" description="Disordered" evidence="10">
    <location>
        <begin position="1"/>
        <end position="23"/>
    </location>
</feature>
<evidence type="ECO:0000256" key="4">
    <source>
        <dbReference type="ARBA" id="ARBA00022448"/>
    </source>
</evidence>
<keyword evidence="7" id="KW-0472">Membrane</keyword>
<evidence type="ECO:0000256" key="5">
    <source>
        <dbReference type="ARBA" id="ARBA00022927"/>
    </source>
</evidence>
<keyword evidence="14" id="KW-1185">Reference proteome</keyword>
<dbReference type="InterPro" id="IPR048685">
    <property type="entry name" value="COG3_C"/>
</dbReference>
<dbReference type="InterPro" id="IPR007265">
    <property type="entry name" value="COG_su3"/>
</dbReference>
<dbReference type="InterPro" id="IPR048320">
    <property type="entry name" value="COG3_N"/>
</dbReference>
<evidence type="ECO:0000256" key="7">
    <source>
        <dbReference type="ARBA" id="ARBA00023136"/>
    </source>
</evidence>
<protein>
    <recommendedName>
        <fullName evidence="3">Conserved oligomeric Golgi complex subunit 3</fullName>
    </recommendedName>
    <alternativeName>
        <fullName evidence="8">Component of oligomeric Golgi complex 3</fullName>
    </alternativeName>
</protein>
<proteinExistence type="inferred from homology"/>
<name>A0A9P8TNK6_WICPI</name>
<reference evidence="13" key="1">
    <citation type="journal article" date="2021" name="Open Biol.">
        <title>Shared evolutionary footprints suggest mitochondrial oxidative damage underlies multiple complex I losses in fungi.</title>
        <authorList>
            <person name="Schikora-Tamarit M.A."/>
            <person name="Marcet-Houben M."/>
            <person name="Nosek J."/>
            <person name="Gabaldon T."/>
        </authorList>
    </citation>
    <scope>NUCLEOTIDE SEQUENCE</scope>
    <source>
        <strain evidence="13">CBS2887</strain>
    </source>
</reference>
<dbReference type="Proteomes" id="UP000774326">
    <property type="component" value="Unassembled WGS sequence"/>
</dbReference>
<keyword evidence="9" id="KW-0175">Coiled coil</keyword>
<evidence type="ECO:0000256" key="3">
    <source>
        <dbReference type="ARBA" id="ARBA00020976"/>
    </source>
</evidence>
<dbReference type="AlphaFoldDB" id="A0A9P8TNK6"/>
<dbReference type="GO" id="GO:0006914">
    <property type="term" value="P:autophagy"/>
    <property type="evidence" value="ECO:0007669"/>
    <property type="project" value="TreeGrafter"/>
</dbReference>
<dbReference type="GO" id="GO:0032258">
    <property type="term" value="P:cytoplasm to vacuole targeting by the Cvt pathway"/>
    <property type="evidence" value="ECO:0007669"/>
    <property type="project" value="TreeGrafter"/>
</dbReference>
<sequence length="814" mass="92636">MSRPRRNSNLSSSTGVSVHTRQRRHSIVERIASSSSSLAASYASHQIVDGSLSSHHQSLKKENSVHKQPLLVSKQPGVANEDLLMIFPLTSQEKQDCTDSFLDQFQYQVLPSDDQLKIKDQFHVKYQSFLDSCSFRQRQYGDLLKQSDGIISDLRQLTLSYDTVSHDTETFQSEANSLITQYEKYSKLNDELKSQLTVYERLDPITRRLNNPNPNIVRKSSFHDLLAELDHCLSVLRGTTGHKESALYAVRFKRCQVRALTMVRNYVIGQIRYVGQDISKKLQQGSVNEITRDALIYTRFTEDLQEVKSVTEELCSRIGGDEEYVNLFNDCLHAYFAVRASFIQTVIKDHFNVHDSMTSLTQFTQNNITFLERLFHSEAELYYQVFSTQSESLSLSSWFTELSEPLYDSLRHRVLREASISNLCGLISLLEKYYEYDEDELEELMQLQHSSDAYEPSLIQQQRQGYKMSQVLLPILQDTQTRLIFRIQSYINDQITHYKPQASDFQISQRKNANNNTSTIPAFPPLDKALLLLSKIYGHIPSQVFTSLTHTITHDLIQSLLITSRPLVSKYIGHLEGEVWLIRELLRLNQSLGQYEFDGDISGLKGDLDTVIDFSGTVNFLKGIISQSTEQQQQTGSHSRSRRASAWDVISESIPRVKTEYIDSRLELQSGLAKLVDSFDTEATKLIMAVLQGSNTNQLDELMMKFRDSIMLTYKHLYGLLNLYIPTAEIDIEGVIRSSLIDSVGPAIAQAYTLWFSQTFGNRVPDADVMDVDGVNGFIEGVVLRIGKEQETSNEILDGDVDDSASQEPLAVEL</sequence>
<dbReference type="OrthoDB" id="296793at2759"/>
<feature type="domain" description="Conserved oligomeric Golgi complex subunit 3 C-terminal" evidence="12">
    <location>
        <begin position="293"/>
        <end position="598"/>
    </location>
</feature>
<organism evidence="13 14">
    <name type="scientific">Wickerhamomyces pijperi</name>
    <name type="common">Yeast</name>
    <name type="synonym">Pichia pijperi</name>
    <dbReference type="NCBI Taxonomy" id="599730"/>
    <lineage>
        <taxon>Eukaryota</taxon>
        <taxon>Fungi</taxon>
        <taxon>Dikarya</taxon>
        <taxon>Ascomycota</taxon>
        <taxon>Saccharomycotina</taxon>
        <taxon>Saccharomycetes</taxon>
        <taxon>Phaffomycetales</taxon>
        <taxon>Wickerhamomycetaceae</taxon>
        <taxon>Wickerhamomyces</taxon>
    </lineage>
</organism>
<evidence type="ECO:0000256" key="1">
    <source>
        <dbReference type="ARBA" id="ARBA00004395"/>
    </source>
</evidence>
<gene>
    <name evidence="13" type="ORF">WICPIJ_003739</name>
</gene>
<evidence type="ECO:0000256" key="10">
    <source>
        <dbReference type="SAM" id="MobiDB-lite"/>
    </source>
</evidence>
<keyword evidence="6" id="KW-0333">Golgi apparatus</keyword>
<dbReference type="GO" id="GO:0000139">
    <property type="term" value="C:Golgi membrane"/>
    <property type="evidence" value="ECO:0007669"/>
    <property type="project" value="UniProtKB-SubCell"/>
</dbReference>
<comment type="similarity">
    <text evidence="2">Belongs to the COG3 family.</text>
</comment>
<comment type="subcellular location">
    <subcellularLocation>
        <location evidence="1">Golgi apparatus membrane</location>
        <topology evidence="1">Peripheral membrane protein</topology>
    </subcellularLocation>
</comment>
<evidence type="ECO:0000256" key="2">
    <source>
        <dbReference type="ARBA" id="ARBA00009936"/>
    </source>
</evidence>
<accession>A0A9P8TNK6</accession>
<reference evidence="13" key="2">
    <citation type="submission" date="2021-01" db="EMBL/GenBank/DDBJ databases">
        <authorList>
            <person name="Schikora-Tamarit M.A."/>
        </authorList>
    </citation>
    <scope>NUCLEOTIDE SEQUENCE</scope>
    <source>
        <strain evidence="13">CBS2887</strain>
    </source>
</reference>
<dbReference type="Pfam" id="PF20671">
    <property type="entry name" value="COG3_C"/>
    <property type="match status" value="1"/>
</dbReference>